<organism evidence="1 2">
    <name type="scientific">Paenibacillus polymyxa</name>
    <name type="common">Bacillus polymyxa</name>
    <dbReference type="NCBI Taxonomy" id="1406"/>
    <lineage>
        <taxon>Bacteria</taxon>
        <taxon>Bacillati</taxon>
        <taxon>Bacillota</taxon>
        <taxon>Bacilli</taxon>
        <taxon>Bacillales</taxon>
        <taxon>Paenibacillaceae</taxon>
        <taxon>Paenibacillus</taxon>
    </lineage>
</organism>
<evidence type="ECO:0000313" key="1">
    <source>
        <dbReference type="EMBL" id="SUA70627.1"/>
    </source>
</evidence>
<dbReference type="AlphaFoldDB" id="A0A378Y2T6"/>
<gene>
    <name evidence="1" type="ORF">NCTC10343_03502</name>
</gene>
<sequence length="33" mass="3682">MNPVIRVLQNTAVAYLRPTVLEDAFTGFFVEIG</sequence>
<reference evidence="1 2" key="1">
    <citation type="submission" date="2018-06" db="EMBL/GenBank/DDBJ databases">
        <authorList>
            <consortium name="Pathogen Informatics"/>
            <person name="Doyle S."/>
        </authorList>
    </citation>
    <scope>NUCLEOTIDE SEQUENCE [LARGE SCALE GENOMIC DNA]</scope>
    <source>
        <strain evidence="1 2">NCTC10343</strain>
    </source>
</reference>
<dbReference type="Proteomes" id="UP000254400">
    <property type="component" value="Unassembled WGS sequence"/>
</dbReference>
<proteinExistence type="predicted"/>
<name>A0A378Y2T6_PAEPO</name>
<protein>
    <submittedName>
        <fullName evidence="1">Uncharacterized protein</fullName>
    </submittedName>
</protein>
<dbReference type="EMBL" id="UGSC01000001">
    <property type="protein sequence ID" value="SUA70627.1"/>
    <property type="molecule type" value="Genomic_DNA"/>
</dbReference>
<accession>A0A378Y2T6</accession>
<evidence type="ECO:0000313" key="2">
    <source>
        <dbReference type="Proteomes" id="UP000254400"/>
    </source>
</evidence>